<evidence type="ECO:0000313" key="2">
    <source>
        <dbReference type="EMBL" id="MFD2561172.1"/>
    </source>
</evidence>
<keyword evidence="1" id="KW-0472">Membrane</keyword>
<accession>A0ABW5LCC5</accession>
<dbReference type="RefSeq" id="WP_378288654.1">
    <property type="nucleotide sequence ID" value="NZ_JBHULE010000002.1"/>
</dbReference>
<reference evidence="3" key="1">
    <citation type="journal article" date="2019" name="Int. J. Syst. Evol. Microbiol.">
        <title>The Global Catalogue of Microorganisms (GCM) 10K type strain sequencing project: providing services to taxonomists for standard genome sequencing and annotation.</title>
        <authorList>
            <consortium name="The Broad Institute Genomics Platform"/>
            <consortium name="The Broad Institute Genome Sequencing Center for Infectious Disease"/>
            <person name="Wu L."/>
            <person name="Ma J."/>
        </authorList>
    </citation>
    <scope>NUCLEOTIDE SEQUENCE [LARGE SCALE GENOMIC DNA]</scope>
    <source>
        <strain evidence="3">KCTC 52274</strain>
    </source>
</reference>
<dbReference type="Proteomes" id="UP001597319">
    <property type="component" value="Unassembled WGS sequence"/>
</dbReference>
<keyword evidence="1" id="KW-0812">Transmembrane</keyword>
<organism evidence="2 3">
    <name type="scientific">Aquimarina rubra</name>
    <dbReference type="NCBI Taxonomy" id="1920033"/>
    <lineage>
        <taxon>Bacteria</taxon>
        <taxon>Pseudomonadati</taxon>
        <taxon>Bacteroidota</taxon>
        <taxon>Flavobacteriia</taxon>
        <taxon>Flavobacteriales</taxon>
        <taxon>Flavobacteriaceae</taxon>
        <taxon>Aquimarina</taxon>
    </lineage>
</organism>
<evidence type="ECO:0008006" key="4">
    <source>
        <dbReference type="Google" id="ProtNLM"/>
    </source>
</evidence>
<gene>
    <name evidence="2" type="ORF">ACFSR1_00740</name>
</gene>
<keyword evidence="1" id="KW-1133">Transmembrane helix</keyword>
<keyword evidence="3" id="KW-1185">Reference proteome</keyword>
<feature type="transmembrane region" description="Helical" evidence="1">
    <location>
        <begin position="6"/>
        <end position="22"/>
    </location>
</feature>
<sequence length="187" mass="22223">MNKKLIIIGGIVLIGITTLLFWQRLQYAYYDFQEYLTLKDKIVWKSDIGLDWEDFIYDPGQKLIDNISTDVGIAARYHIRNSKIEYRSTTVFVPSKSFVSDTTNFIALRIANARFDLCEIYRRKLESKMDILKRKDIKDVPLDTLKNQSEIFFDKFENEWSKFLDIPENELEYKLTQLENKIKIELN</sequence>
<proteinExistence type="predicted"/>
<comment type="caution">
    <text evidence="2">The sequence shown here is derived from an EMBL/GenBank/DDBJ whole genome shotgun (WGS) entry which is preliminary data.</text>
</comment>
<name>A0ABW5LCC5_9FLAO</name>
<protein>
    <recommendedName>
        <fullName evidence="4">DUF4230 domain-containing protein</fullName>
    </recommendedName>
</protein>
<evidence type="ECO:0000256" key="1">
    <source>
        <dbReference type="SAM" id="Phobius"/>
    </source>
</evidence>
<evidence type="ECO:0000313" key="3">
    <source>
        <dbReference type="Proteomes" id="UP001597319"/>
    </source>
</evidence>
<dbReference type="EMBL" id="JBHULE010000002">
    <property type="protein sequence ID" value="MFD2561172.1"/>
    <property type="molecule type" value="Genomic_DNA"/>
</dbReference>